<dbReference type="EMBL" id="CP010803">
    <property type="protein sequence ID" value="AJY47262.1"/>
    <property type="molecule type" value="Genomic_DNA"/>
</dbReference>
<feature type="transmembrane region" description="Helical" evidence="1">
    <location>
        <begin position="12"/>
        <end position="40"/>
    </location>
</feature>
<keyword evidence="1" id="KW-0472">Membrane</keyword>
<evidence type="ECO:0000256" key="1">
    <source>
        <dbReference type="SAM" id="Phobius"/>
    </source>
</evidence>
<gene>
    <name evidence="2" type="ORF">TM49_18820</name>
</gene>
<evidence type="ECO:0000313" key="3">
    <source>
        <dbReference type="Proteomes" id="UP000032611"/>
    </source>
</evidence>
<reference evidence="2 3" key="1">
    <citation type="journal article" date="2015" name="Genome Announc.">
        <title>Complete genome sequence of Martelella endophytica YC6887, which has antifungal activity associated with a halophyte.</title>
        <authorList>
            <person name="Khan A."/>
            <person name="Khan H."/>
            <person name="Chung E.J."/>
            <person name="Hossain M.T."/>
            <person name="Chung Y.R."/>
        </authorList>
    </citation>
    <scope>NUCLEOTIDE SEQUENCE [LARGE SCALE GENOMIC DNA]</scope>
    <source>
        <strain evidence="2">YC6887</strain>
    </source>
</reference>
<proteinExistence type="predicted"/>
<keyword evidence="3" id="KW-1185">Reference proteome</keyword>
<keyword evidence="1" id="KW-0812">Transmembrane</keyword>
<accession>A0A0D5LU16</accession>
<protein>
    <submittedName>
        <fullName evidence="2">Uncharacterized protein</fullName>
    </submittedName>
</protein>
<dbReference type="OrthoDB" id="9927782at2"/>
<sequence length="69" mass="7347">MRNRDGFNIGVLAVAFAGLPMDLAVSGALLIVVAFIAYMFDAERMLSAHLTPPAQDELQPSADSRSKAP</sequence>
<evidence type="ECO:0000313" key="2">
    <source>
        <dbReference type="EMBL" id="AJY47262.1"/>
    </source>
</evidence>
<dbReference type="AlphaFoldDB" id="A0A0D5LU16"/>
<dbReference type="Proteomes" id="UP000032611">
    <property type="component" value="Chromosome"/>
</dbReference>
<name>A0A0D5LU16_MAREN</name>
<dbReference type="STRING" id="1486262.TM49_18820"/>
<organism evidence="2 3">
    <name type="scientific">Martelella endophytica</name>
    <dbReference type="NCBI Taxonomy" id="1486262"/>
    <lineage>
        <taxon>Bacteria</taxon>
        <taxon>Pseudomonadati</taxon>
        <taxon>Pseudomonadota</taxon>
        <taxon>Alphaproteobacteria</taxon>
        <taxon>Hyphomicrobiales</taxon>
        <taxon>Aurantimonadaceae</taxon>
        <taxon>Martelella</taxon>
    </lineage>
</organism>
<dbReference type="RefSeq" id="WP_045683511.1">
    <property type="nucleotide sequence ID" value="NZ_CP010803.1"/>
</dbReference>
<keyword evidence="1" id="KW-1133">Transmembrane helix</keyword>
<dbReference type="HOGENOM" id="CLU_2771008_0_0_5"/>
<dbReference type="KEGG" id="mey:TM49_18820"/>